<gene>
    <name evidence="3" type="ORF">OJ995_09010</name>
</gene>
<comment type="caution">
    <text evidence="3">The sequence shown here is derived from an EMBL/GenBank/DDBJ whole genome shotgun (WGS) entry which is preliminary data.</text>
</comment>
<keyword evidence="4" id="KW-1185">Reference proteome</keyword>
<evidence type="ECO:0000313" key="4">
    <source>
        <dbReference type="Proteomes" id="UP001165677"/>
    </source>
</evidence>
<protein>
    <recommendedName>
        <fullName evidence="2">HMA domain-containing protein</fullName>
    </recommendedName>
</protein>
<dbReference type="Pfam" id="PF00403">
    <property type="entry name" value="HMA"/>
    <property type="match status" value="1"/>
</dbReference>
<feature type="domain" description="HMA" evidence="2">
    <location>
        <begin position="29"/>
        <end position="101"/>
    </location>
</feature>
<dbReference type="RefSeq" id="WP_264369108.1">
    <property type="nucleotide sequence ID" value="NZ_JAPCIO010000005.1"/>
</dbReference>
<organism evidence="3 4">
    <name type="scientific">Flavobacterium lacisediminis</name>
    <dbReference type="NCBI Taxonomy" id="2989705"/>
    <lineage>
        <taxon>Bacteria</taxon>
        <taxon>Pseudomonadati</taxon>
        <taxon>Bacteroidota</taxon>
        <taxon>Flavobacteriia</taxon>
        <taxon>Flavobacteriales</taxon>
        <taxon>Flavobacteriaceae</taxon>
        <taxon>Flavobacterium</taxon>
    </lineage>
</organism>
<evidence type="ECO:0000256" key="1">
    <source>
        <dbReference type="SAM" id="SignalP"/>
    </source>
</evidence>
<reference evidence="3" key="1">
    <citation type="submission" date="2022-10" db="EMBL/GenBank/DDBJ databases">
        <title>Flavobacterium sp. nov., a bacterium isolated from lake sediment.</title>
        <authorList>
            <person name="Qu J.-H."/>
        </authorList>
    </citation>
    <scope>NUCLEOTIDE SEQUENCE</scope>
    <source>
        <strain evidence="3">TH16-21</strain>
    </source>
</reference>
<evidence type="ECO:0000313" key="3">
    <source>
        <dbReference type="EMBL" id="MCW1148356.1"/>
    </source>
</evidence>
<dbReference type="InterPro" id="IPR006121">
    <property type="entry name" value="HMA_dom"/>
</dbReference>
<evidence type="ECO:0000259" key="2">
    <source>
        <dbReference type="PROSITE" id="PS50846"/>
    </source>
</evidence>
<dbReference type="InterPro" id="IPR036163">
    <property type="entry name" value="HMA_dom_sf"/>
</dbReference>
<feature type="signal peptide" evidence="1">
    <location>
        <begin position="1"/>
        <end position="25"/>
    </location>
</feature>
<dbReference type="EMBL" id="JAPCIO010000005">
    <property type="protein sequence ID" value="MCW1148356.1"/>
    <property type="molecule type" value="Genomic_DNA"/>
</dbReference>
<keyword evidence="1" id="KW-0732">Signal</keyword>
<sequence>MSKNPILKTFVLAVSLFFFSNFVSAQKTTQKVVIKTFLHCDHCKECETCGQKFKTEMLKIKGVKMYELDDKAMTFTIYYNSKKTTLQAIKDGISKLGYDADDVKANPEAYESLDGCCKA</sequence>
<name>A0ABT3EIF2_9FLAO</name>
<feature type="chain" id="PRO_5046278176" description="HMA domain-containing protein" evidence="1">
    <location>
        <begin position="26"/>
        <end position="119"/>
    </location>
</feature>
<dbReference type="Proteomes" id="UP001165677">
    <property type="component" value="Unassembled WGS sequence"/>
</dbReference>
<dbReference type="PROSITE" id="PS50846">
    <property type="entry name" value="HMA_2"/>
    <property type="match status" value="1"/>
</dbReference>
<proteinExistence type="predicted"/>
<dbReference type="SUPFAM" id="SSF55008">
    <property type="entry name" value="HMA, heavy metal-associated domain"/>
    <property type="match status" value="1"/>
</dbReference>
<accession>A0ABT3EIF2</accession>
<dbReference type="Gene3D" id="3.30.70.100">
    <property type="match status" value="1"/>
</dbReference>